<feature type="region of interest" description="Disordered" evidence="1">
    <location>
        <begin position="69"/>
        <end position="98"/>
    </location>
</feature>
<protein>
    <submittedName>
        <fullName evidence="2">C6 finger domain protein</fullName>
    </submittedName>
</protein>
<reference evidence="2 3" key="1">
    <citation type="journal article" date="2016" name="Genome Biol. Evol.">
        <title>Draft genome sequence of an aflatoxigenic Aspergillus species, A. bombycis.</title>
        <authorList>
            <person name="Moore G.G."/>
            <person name="Mack B.M."/>
            <person name="Beltz S.B."/>
            <person name="Gilbert M.K."/>
        </authorList>
    </citation>
    <scope>NUCLEOTIDE SEQUENCE [LARGE SCALE GENOMIC DNA]</scope>
    <source>
        <strain evidence="3">NRRL 26010</strain>
    </source>
</reference>
<proteinExistence type="predicted"/>
<evidence type="ECO:0000256" key="1">
    <source>
        <dbReference type="SAM" id="MobiDB-lite"/>
    </source>
</evidence>
<feature type="compositionally biased region" description="Low complexity" evidence="1">
    <location>
        <begin position="7"/>
        <end position="20"/>
    </location>
</feature>
<feature type="region of interest" description="Disordered" evidence="1">
    <location>
        <begin position="1"/>
        <end position="46"/>
    </location>
</feature>
<keyword evidence="3" id="KW-1185">Reference proteome</keyword>
<dbReference type="GeneID" id="34446120"/>
<sequence>MTSAIPNSHSSSSPQGNPQGEGDSSNCEKRSGPRLAHRKSRTGCQRCRARRVKRDLCVATVIVMGSPVFMTGPRKKERPPLNLDPISPMRAQSIRFQS</sequence>
<feature type="compositionally biased region" description="Basic residues" evidence="1">
    <location>
        <begin position="35"/>
        <end position="46"/>
    </location>
</feature>
<dbReference type="Proteomes" id="UP000179179">
    <property type="component" value="Unassembled WGS sequence"/>
</dbReference>
<dbReference type="STRING" id="109264.A0A1F8A8C0"/>
<gene>
    <name evidence="2" type="ORF">ABOM_002730</name>
</gene>
<dbReference type="AlphaFoldDB" id="A0A1F8A8C0"/>
<name>A0A1F8A8C0_9EURO</name>
<organism evidence="2 3">
    <name type="scientific">Aspergillus bombycis</name>
    <dbReference type="NCBI Taxonomy" id="109264"/>
    <lineage>
        <taxon>Eukaryota</taxon>
        <taxon>Fungi</taxon>
        <taxon>Dikarya</taxon>
        <taxon>Ascomycota</taxon>
        <taxon>Pezizomycotina</taxon>
        <taxon>Eurotiomycetes</taxon>
        <taxon>Eurotiomycetidae</taxon>
        <taxon>Eurotiales</taxon>
        <taxon>Aspergillaceae</taxon>
        <taxon>Aspergillus</taxon>
    </lineage>
</organism>
<accession>A0A1F8A8C0</accession>
<comment type="caution">
    <text evidence="2">The sequence shown here is derived from an EMBL/GenBank/DDBJ whole genome shotgun (WGS) entry which is preliminary data.</text>
</comment>
<dbReference type="RefSeq" id="XP_022391664.1">
    <property type="nucleotide sequence ID" value="XM_022529860.1"/>
</dbReference>
<evidence type="ECO:0000313" key="3">
    <source>
        <dbReference type="Proteomes" id="UP000179179"/>
    </source>
</evidence>
<dbReference type="OrthoDB" id="3546279at2759"/>
<evidence type="ECO:0000313" key="2">
    <source>
        <dbReference type="EMBL" id="OGM47947.1"/>
    </source>
</evidence>
<dbReference type="EMBL" id="LYCR01000019">
    <property type="protein sequence ID" value="OGM47947.1"/>
    <property type="molecule type" value="Genomic_DNA"/>
</dbReference>